<dbReference type="RefSeq" id="WP_010901827.1">
    <property type="nucleotide sequence ID" value="NC_002578.1"/>
</dbReference>
<sequence length="447" mass="50620">MKIKSLSKDEQSRIKKRFQELFDHLDRLVPDLLDSSFLCPIESYRKKLMKMSEKGDFSYSGSDSFLSAISETYSAMQSDIPLMGVLKTPYGSLSYVKRGNTDDRVIAGVQNWDNDTWRMLAFYNLVMSRNIRIFSSANYYLASCKNTPPPVEFVEDVLNEEGIRFEAQGRIINIGKQDPSFSITIMSSVVLNVFSDSRYRTGFSLLRHMLLKDTEADIAVDSGMLPCAGPDDPDLKRRYLAGEIDDRHMVDMIAAGRRSRIVKSGRYAIGYSCYDGMESFLSAIDGSEEYAEFLKKYQYGIYLETPSLAKLMEIVWPSLGQEISEARIGRYAKSFSEMLSARSQLEGDRGVGFEAWSEDSQFLVDLIRTYRASGVQAAVMIMRDRAKNHIQRAMLYAFTMCVGGTSVGYIFDEDDRKLGAEIAGYVRSLAMSENLEENLARIRAYVP</sequence>
<dbReference type="OrthoDB" id="56760at2157"/>
<dbReference type="HOGENOM" id="CLU_600799_0_0_2"/>
<name>Q9HIB7_THEAC</name>
<reference evidence="1 2" key="1">
    <citation type="journal article" date="2000" name="Nature">
        <title>The genome sequence of the thermoacidophilic scavenger Thermoplasma acidophilum.</title>
        <authorList>
            <person name="Ruepp A."/>
            <person name="Graml W."/>
            <person name="Santos-Martinez M.L."/>
            <person name="Koretke K.K."/>
            <person name="Volker C."/>
            <person name="Mewes H.W."/>
            <person name="Frishman D."/>
            <person name="Stocker S."/>
            <person name="Lupas A.N."/>
            <person name="Baumeister W."/>
        </authorList>
    </citation>
    <scope>NUCLEOTIDE SEQUENCE [LARGE SCALE GENOMIC DNA]</scope>
    <source>
        <strain evidence="2">ATCC 25905 / DSM 1728 / JCM 9062 / NBRC 15155 / AMRC-C165</strain>
    </source>
</reference>
<dbReference type="AlphaFoldDB" id="Q9HIB7"/>
<dbReference type="Proteomes" id="UP000001024">
    <property type="component" value="Chromosome"/>
</dbReference>
<accession>Q9HIB7</accession>
<keyword evidence="2" id="KW-1185">Reference proteome</keyword>
<dbReference type="EMBL" id="AL445067">
    <property type="protein sequence ID" value="CAC12544.1"/>
    <property type="molecule type" value="Genomic_DNA"/>
</dbReference>
<dbReference type="PaxDb" id="273075-Ta1424"/>
<dbReference type="EnsemblBacteria" id="CAC12544">
    <property type="protein sequence ID" value="CAC12544"/>
    <property type="gene ID" value="CAC12544"/>
</dbReference>
<dbReference type="eggNOG" id="arCOG05338">
    <property type="taxonomic scope" value="Archaea"/>
</dbReference>
<proteinExistence type="predicted"/>
<evidence type="ECO:0000313" key="2">
    <source>
        <dbReference type="Proteomes" id="UP000001024"/>
    </source>
</evidence>
<gene>
    <name evidence="1" type="ordered locus">Ta1424</name>
</gene>
<dbReference type="STRING" id="273075.gene:9572651"/>
<organism evidence="1 2">
    <name type="scientific">Thermoplasma acidophilum (strain ATCC 25905 / DSM 1728 / JCM 9062 / NBRC 15155 / AMRC-C165)</name>
    <dbReference type="NCBI Taxonomy" id="273075"/>
    <lineage>
        <taxon>Archaea</taxon>
        <taxon>Methanobacteriati</taxon>
        <taxon>Thermoplasmatota</taxon>
        <taxon>Thermoplasmata</taxon>
        <taxon>Thermoplasmatales</taxon>
        <taxon>Thermoplasmataceae</taxon>
        <taxon>Thermoplasma</taxon>
    </lineage>
</organism>
<dbReference type="KEGG" id="tac:Ta1424"/>
<protein>
    <submittedName>
        <fullName evidence="1">Uncharacterized protein</fullName>
    </submittedName>
</protein>
<evidence type="ECO:0000313" key="1">
    <source>
        <dbReference type="EMBL" id="CAC12544.1"/>
    </source>
</evidence>
<dbReference type="InParanoid" id="Q9HIB7"/>